<keyword evidence="5" id="KW-0472">Membrane</keyword>
<dbReference type="GO" id="GO:0015627">
    <property type="term" value="C:type II protein secretion system complex"/>
    <property type="evidence" value="ECO:0007669"/>
    <property type="project" value="InterPro"/>
</dbReference>
<evidence type="ECO:0000256" key="3">
    <source>
        <dbReference type="ARBA" id="ARBA00022692"/>
    </source>
</evidence>
<gene>
    <name evidence="6" type="ORF">CO014_00370</name>
</gene>
<keyword evidence="4" id="KW-1133">Transmembrane helix</keyword>
<dbReference type="NCBIfam" id="TIGR02532">
    <property type="entry name" value="IV_pilin_GFxxxE"/>
    <property type="match status" value="1"/>
</dbReference>
<evidence type="ECO:0000256" key="4">
    <source>
        <dbReference type="ARBA" id="ARBA00022989"/>
    </source>
</evidence>
<keyword evidence="2" id="KW-0488">Methylation</keyword>
<keyword evidence="3" id="KW-0812">Transmembrane</keyword>
<dbReference type="GO" id="GO:0015628">
    <property type="term" value="P:protein secretion by the type II secretion system"/>
    <property type="evidence" value="ECO:0007669"/>
    <property type="project" value="InterPro"/>
</dbReference>
<dbReference type="GO" id="GO:0016020">
    <property type="term" value="C:membrane"/>
    <property type="evidence" value="ECO:0007669"/>
    <property type="project" value="UniProtKB-SubCell"/>
</dbReference>
<dbReference type="InterPro" id="IPR045584">
    <property type="entry name" value="Pilin-like"/>
</dbReference>
<evidence type="ECO:0000313" key="6">
    <source>
        <dbReference type="EMBL" id="PJC70133.1"/>
    </source>
</evidence>
<dbReference type="SUPFAM" id="SSF54523">
    <property type="entry name" value="Pili subunits"/>
    <property type="match status" value="1"/>
</dbReference>
<dbReference type="PROSITE" id="PS00409">
    <property type="entry name" value="PROKAR_NTER_METHYL"/>
    <property type="match status" value="1"/>
</dbReference>
<dbReference type="InterPro" id="IPR012902">
    <property type="entry name" value="N_methyl_site"/>
</dbReference>
<evidence type="ECO:0008006" key="8">
    <source>
        <dbReference type="Google" id="ProtNLM"/>
    </source>
</evidence>
<dbReference type="AlphaFoldDB" id="A0A2M8G9G1"/>
<dbReference type="InterPro" id="IPR000983">
    <property type="entry name" value="Bac_GSPG_pilin"/>
</dbReference>
<evidence type="ECO:0000256" key="1">
    <source>
        <dbReference type="ARBA" id="ARBA00004167"/>
    </source>
</evidence>
<dbReference type="PANTHER" id="PTHR30093:SF44">
    <property type="entry name" value="TYPE II SECRETION SYSTEM CORE PROTEIN G"/>
    <property type="match status" value="1"/>
</dbReference>
<reference evidence="7" key="1">
    <citation type="submission" date="2017-09" db="EMBL/GenBank/DDBJ databases">
        <title>Depth-based differentiation of microbial function through sediment-hosted aquifers and enrichment of novel symbionts in the deep terrestrial subsurface.</title>
        <authorList>
            <person name="Probst A.J."/>
            <person name="Ladd B."/>
            <person name="Jarett J.K."/>
            <person name="Geller-Mcgrath D.E."/>
            <person name="Sieber C.M.K."/>
            <person name="Emerson J.B."/>
            <person name="Anantharaman K."/>
            <person name="Thomas B.C."/>
            <person name="Malmstrom R."/>
            <person name="Stieglmeier M."/>
            <person name="Klingl A."/>
            <person name="Woyke T."/>
            <person name="Ryan C.M."/>
            <person name="Banfield J.F."/>
        </authorList>
    </citation>
    <scope>NUCLEOTIDE SEQUENCE [LARGE SCALE GENOMIC DNA]</scope>
</reference>
<dbReference type="PRINTS" id="PR00813">
    <property type="entry name" value="BCTERIALGSPG"/>
</dbReference>
<organism evidence="6 7">
    <name type="scientific">Candidatus Tagabacteria bacterium CG_4_8_14_3_um_filter_41_8</name>
    <dbReference type="NCBI Taxonomy" id="1975018"/>
    <lineage>
        <taxon>Bacteria</taxon>
        <taxon>Candidatus Tagaibacteriota</taxon>
    </lineage>
</organism>
<evidence type="ECO:0000256" key="2">
    <source>
        <dbReference type="ARBA" id="ARBA00022481"/>
    </source>
</evidence>
<dbReference type="Gene3D" id="3.30.700.10">
    <property type="entry name" value="Glycoprotein, Type 4 Pilin"/>
    <property type="match status" value="1"/>
</dbReference>
<dbReference type="PANTHER" id="PTHR30093">
    <property type="entry name" value="GENERAL SECRETION PATHWAY PROTEIN G"/>
    <property type="match status" value="1"/>
</dbReference>
<evidence type="ECO:0000256" key="5">
    <source>
        <dbReference type="ARBA" id="ARBA00023136"/>
    </source>
</evidence>
<proteinExistence type="predicted"/>
<comment type="subcellular location">
    <subcellularLocation>
        <location evidence="1">Membrane</location>
        <topology evidence="1">Single-pass membrane protein</topology>
    </subcellularLocation>
</comment>
<dbReference type="EMBL" id="PFQR01000010">
    <property type="protein sequence ID" value="PJC70133.1"/>
    <property type="molecule type" value="Genomic_DNA"/>
</dbReference>
<comment type="caution">
    <text evidence="6">The sequence shown here is derived from an EMBL/GenBank/DDBJ whole genome shotgun (WGS) entry which is preliminary data.</text>
</comment>
<dbReference type="Pfam" id="PF07963">
    <property type="entry name" value="N_methyl"/>
    <property type="match status" value="1"/>
</dbReference>
<sequence length="170" mass="17929">MFKSKKGFTLIELLVVIAIIGILASVVLASLNSARKKSRDARRVADIKQIQLALEMFFDANRSYPTGLYGTGDLDGLTKGGYMPTVSYDPLGTTIQYSYAYTPATPIYYHLGASLEESTNPALSSDKDCTSSTAGSCSSGTAAYTGGFAGADTGKCNAAHSGSYCYDVIP</sequence>
<name>A0A2M8G9G1_9BACT</name>
<evidence type="ECO:0000313" key="7">
    <source>
        <dbReference type="Proteomes" id="UP000229041"/>
    </source>
</evidence>
<accession>A0A2M8G9G1</accession>
<dbReference type="Proteomes" id="UP000229041">
    <property type="component" value="Unassembled WGS sequence"/>
</dbReference>
<protein>
    <recommendedName>
        <fullName evidence="8">Type II secretion system protein GspG C-terminal domain-containing protein</fullName>
    </recommendedName>
</protein>